<dbReference type="Proteomes" id="UP001652625">
    <property type="component" value="Chromosome 09"/>
</dbReference>
<dbReference type="RefSeq" id="XP_065662502.1">
    <property type="nucleotide sequence ID" value="XM_065806430.1"/>
</dbReference>
<feature type="chain" id="PRO_5045788478" evidence="1">
    <location>
        <begin position="22"/>
        <end position="108"/>
    </location>
</feature>
<protein>
    <submittedName>
        <fullName evidence="3">Neuropeptide-like protein 31 isoform X2</fullName>
    </submittedName>
</protein>
<sequence>MLVLLFNLIWFNNFFKEYGYGGYGGYGGDLYNIGYGYGNNYYSDEPKLVVKEDPTYNSYNKGYGYGGCGRYGGGLYNKGYEGYGGGLYNKGYGYGNNYYSDESKKAVK</sequence>
<evidence type="ECO:0000256" key="1">
    <source>
        <dbReference type="SAM" id="SignalP"/>
    </source>
</evidence>
<name>A0ABM4CL53_HYDVU</name>
<reference evidence="3" key="1">
    <citation type="submission" date="2025-08" db="UniProtKB">
        <authorList>
            <consortium name="RefSeq"/>
        </authorList>
    </citation>
    <scope>IDENTIFICATION</scope>
</reference>
<proteinExistence type="predicted"/>
<keyword evidence="2" id="KW-1185">Reference proteome</keyword>
<accession>A0ABM4CL53</accession>
<organism evidence="2 3">
    <name type="scientific">Hydra vulgaris</name>
    <name type="common">Hydra</name>
    <name type="synonym">Hydra attenuata</name>
    <dbReference type="NCBI Taxonomy" id="6087"/>
    <lineage>
        <taxon>Eukaryota</taxon>
        <taxon>Metazoa</taxon>
        <taxon>Cnidaria</taxon>
        <taxon>Hydrozoa</taxon>
        <taxon>Hydroidolina</taxon>
        <taxon>Anthoathecata</taxon>
        <taxon>Aplanulata</taxon>
        <taxon>Hydridae</taxon>
        <taxon>Hydra</taxon>
    </lineage>
</organism>
<gene>
    <name evidence="3" type="primary">LOC124811296</name>
</gene>
<evidence type="ECO:0000313" key="3">
    <source>
        <dbReference type="RefSeq" id="XP_065662502.1"/>
    </source>
</evidence>
<dbReference type="GeneID" id="124811296"/>
<keyword evidence="1" id="KW-0732">Signal</keyword>
<evidence type="ECO:0000313" key="2">
    <source>
        <dbReference type="Proteomes" id="UP001652625"/>
    </source>
</evidence>
<feature type="signal peptide" evidence="1">
    <location>
        <begin position="1"/>
        <end position="21"/>
    </location>
</feature>